<protein>
    <submittedName>
        <fullName evidence="2">Uncharacterized protein</fullName>
    </submittedName>
</protein>
<evidence type="ECO:0000313" key="3">
    <source>
        <dbReference type="Proteomes" id="UP000244855"/>
    </source>
</evidence>
<proteinExistence type="predicted"/>
<sequence>MPRFHRRLPTKMVEVNNPGGSSNMHSQSDAKPRECQHLPLAAQSLTNQQGDHRATSFPHIVPIIPEGMGCIYHQYPQDRAFPMKTLPGSAHQLYFNRAHLPSCRKHETIPFPCSLPTPTSPEFNVTHHAEAKKSHQSSTSASTPYPSYQNRAPRDEDGRLEEERPETSTTNTIYAPPPPTSPQQFTQNRWHQAQHYRFQVHEPPQIDPTTDNTLNSVSQNAEYWVTQLTHALTNTQSVKDTPSSHALRMFLPNCYDPLLIEATARQIFTFLLDRCTHGFRGPASFNKALKPVRDLEADRFATCEERLRNVIGVLRLNKRVCKDVLYEDWKIRLLVNHPLGYDKDKDCQKGSNDQRRKRLKEEREKLEGAQMELEAIKMTVEGGKRKRVEDEEDEEDDETNE</sequence>
<feature type="compositionally biased region" description="Low complexity" evidence="1">
    <location>
        <begin position="136"/>
        <end position="149"/>
    </location>
</feature>
<feature type="region of interest" description="Disordered" evidence="1">
    <location>
        <begin position="127"/>
        <end position="185"/>
    </location>
</feature>
<keyword evidence="3" id="KW-1185">Reference proteome</keyword>
<dbReference type="OrthoDB" id="3801063at2759"/>
<feature type="compositionally biased region" description="Acidic residues" evidence="1">
    <location>
        <begin position="390"/>
        <end position="401"/>
    </location>
</feature>
<reference evidence="2 3" key="1">
    <citation type="journal article" date="2018" name="Sci. Rep.">
        <title>Comparative genomics provides insights into the lifestyle and reveals functional heterogeneity of dark septate endophytic fungi.</title>
        <authorList>
            <person name="Knapp D.G."/>
            <person name="Nemeth J.B."/>
            <person name="Barry K."/>
            <person name="Hainaut M."/>
            <person name="Henrissat B."/>
            <person name="Johnson J."/>
            <person name="Kuo A."/>
            <person name="Lim J.H.P."/>
            <person name="Lipzen A."/>
            <person name="Nolan M."/>
            <person name="Ohm R.A."/>
            <person name="Tamas L."/>
            <person name="Grigoriev I.V."/>
            <person name="Spatafora J.W."/>
            <person name="Nagy L.G."/>
            <person name="Kovacs G.M."/>
        </authorList>
    </citation>
    <scope>NUCLEOTIDE SEQUENCE [LARGE SCALE GENOMIC DNA]</scope>
    <source>
        <strain evidence="2 3">DSE2036</strain>
    </source>
</reference>
<organism evidence="2 3">
    <name type="scientific">Periconia macrospinosa</name>
    <dbReference type="NCBI Taxonomy" id="97972"/>
    <lineage>
        <taxon>Eukaryota</taxon>
        <taxon>Fungi</taxon>
        <taxon>Dikarya</taxon>
        <taxon>Ascomycota</taxon>
        <taxon>Pezizomycotina</taxon>
        <taxon>Dothideomycetes</taxon>
        <taxon>Pleosporomycetidae</taxon>
        <taxon>Pleosporales</taxon>
        <taxon>Massarineae</taxon>
        <taxon>Periconiaceae</taxon>
        <taxon>Periconia</taxon>
    </lineage>
</organism>
<evidence type="ECO:0000313" key="2">
    <source>
        <dbReference type="EMBL" id="PVH94607.1"/>
    </source>
</evidence>
<feature type="compositionally biased region" description="Polar residues" evidence="1">
    <location>
        <begin position="18"/>
        <end position="27"/>
    </location>
</feature>
<dbReference type="AlphaFoldDB" id="A0A2V1D8Y8"/>
<gene>
    <name evidence="2" type="ORF">DM02DRAFT_184656</name>
</gene>
<feature type="region of interest" description="Disordered" evidence="1">
    <location>
        <begin position="345"/>
        <end position="364"/>
    </location>
</feature>
<name>A0A2V1D8Y8_9PLEO</name>
<feature type="region of interest" description="Disordered" evidence="1">
    <location>
        <begin position="1"/>
        <end position="30"/>
    </location>
</feature>
<evidence type="ECO:0000256" key="1">
    <source>
        <dbReference type="SAM" id="MobiDB-lite"/>
    </source>
</evidence>
<feature type="region of interest" description="Disordered" evidence="1">
    <location>
        <begin position="380"/>
        <end position="401"/>
    </location>
</feature>
<dbReference type="Proteomes" id="UP000244855">
    <property type="component" value="Unassembled WGS sequence"/>
</dbReference>
<dbReference type="EMBL" id="KZ805527">
    <property type="protein sequence ID" value="PVH94607.1"/>
    <property type="molecule type" value="Genomic_DNA"/>
</dbReference>
<feature type="compositionally biased region" description="Basic and acidic residues" evidence="1">
    <location>
        <begin position="152"/>
        <end position="166"/>
    </location>
</feature>
<accession>A0A2V1D8Y8</accession>